<evidence type="ECO:0000313" key="8">
    <source>
        <dbReference type="Proteomes" id="UP000559256"/>
    </source>
</evidence>
<dbReference type="InterPro" id="IPR004839">
    <property type="entry name" value="Aminotransferase_I/II_large"/>
</dbReference>
<gene>
    <name evidence="7" type="ORF">D9758_013944</name>
</gene>
<dbReference type="AlphaFoldDB" id="A0A8H5CIZ8"/>
<dbReference type="EMBL" id="JAACJM010000163">
    <property type="protein sequence ID" value="KAF5341467.1"/>
    <property type="molecule type" value="Genomic_DNA"/>
</dbReference>
<dbReference type="CDD" id="cd00609">
    <property type="entry name" value="AAT_like"/>
    <property type="match status" value="1"/>
</dbReference>
<keyword evidence="4" id="KW-0808">Transferase</keyword>
<feature type="domain" description="Aminotransferase class I/classII large" evidence="6">
    <location>
        <begin position="120"/>
        <end position="326"/>
    </location>
</feature>
<dbReference type="OrthoDB" id="691673at2759"/>
<evidence type="ECO:0000256" key="5">
    <source>
        <dbReference type="ARBA" id="ARBA00022898"/>
    </source>
</evidence>
<reference evidence="7 8" key="1">
    <citation type="journal article" date="2020" name="ISME J.">
        <title>Uncovering the hidden diversity of litter-decomposition mechanisms in mushroom-forming fungi.</title>
        <authorList>
            <person name="Floudas D."/>
            <person name="Bentzer J."/>
            <person name="Ahren D."/>
            <person name="Johansson T."/>
            <person name="Persson P."/>
            <person name="Tunlid A."/>
        </authorList>
    </citation>
    <scope>NUCLEOTIDE SEQUENCE [LARGE SCALE GENOMIC DNA]</scope>
    <source>
        <strain evidence="7 8">CBS 291.85</strain>
    </source>
</reference>
<dbReference type="InterPro" id="IPR050859">
    <property type="entry name" value="Class-I_PLP-dep_aminotransf"/>
</dbReference>
<evidence type="ECO:0000259" key="6">
    <source>
        <dbReference type="Pfam" id="PF00155"/>
    </source>
</evidence>
<keyword evidence="5" id="KW-0663">Pyridoxal phosphate</keyword>
<protein>
    <recommendedName>
        <fullName evidence="6">Aminotransferase class I/classII large domain-containing protein</fullName>
    </recommendedName>
</protein>
<comment type="similarity">
    <text evidence="2">Belongs to the class-I pyridoxal-phosphate-dependent aminotransferase family.</text>
</comment>
<keyword evidence="8" id="KW-1185">Reference proteome</keyword>
<dbReference type="Proteomes" id="UP000559256">
    <property type="component" value="Unassembled WGS sequence"/>
</dbReference>
<keyword evidence="3" id="KW-0032">Aminotransferase</keyword>
<comment type="cofactor">
    <cofactor evidence="1">
        <name>pyridoxal 5'-phosphate</name>
        <dbReference type="ChEBI" id="CHEBI:597326"/>
    </cofactor>
</comment>
<dbReference type="InterPro" id="IPR015424">
    <property type="entry name" value="PyrdxlP-dep_Trfase"/>
</dbReference>
<dbReference type="Pfam" id="PF00155">
    <property type="entry name" value="Aminotran_1_2"/>
    <property type="match status" value="1"/>
</dbReference>
<dbReference type="GO" id="GO:0030170">
    <property type="term" value="F:pyridoxal phosphate binding"/>
    <property type="evidence" value="ECO:0007669"/>
    <property type="project" value="InterPro"/>
</dbReference>
<dbReference type="GO" id="GO:1901605">
    <property type="term" value="P:alpha-amino acid metabolic process"/>
    <property type="evidence" value="ECO:0007669"/>
    <property type="project" value="TreeGrafter"/>
</dbReference>
<dbReference type="InterPro" id="IPR015421">
    <property type="entry name" value="PyrdxlP-dep_Trfase_major"/>
</dbReference>
<evidence type="ECO:0000256" key="4">
    <source>
        <dbReference type="ARBA" id="ARBA00022679"/>
    </source>
</evidence>
<dbReference type="PANTHER" id="PTHR42790">
    <property type="entry name" value="AMINOTRANSFERASE"/>
    <property type="match status" value="1"/>
</dbReference>
<dbReference type="PANTHER" id="PTHR42790:SF1">
    <property type="entry name" value="AROMATIC AMINO ACID AMINOTRANSFERASE, HYPOTHETICAL (EUROFUNG)"/>
    <property type="match status" value="1"/>
</dbReference>
<dbReference type="GO" id="GO:0008483">
    <property type="term" value="F:transaminase activity"/>
    <property type="evidence" value="ECO:0007669"/>
    <property type="project" value="UniProtKB-KW"/>
</dbReference>
<evidence type="ECO:0000256" key="1">
    <source>
        <dbReference type="ARBA" id="ARBA00001933"/>
    </source>
</evidence>
<accession>A0A8H5CIZ8</accession>
<evidence type="ECO:0000313" key="7">
    <source>
        <dbReference type="EMBL" id="KAF5341467.1"/>
    </source>
</evidence>
<sequence length="513" mass="58777">MASNTIPARELPKAVDLSHHLNKLSRSRGGSPLKHLFQCLPHPSLFPYQQLDLKVYASDAKIMPGETVHSSVDISLPQYASTNQTNTLSKAIQYCSGRGSPALTSLFRDFTSKFMRPGYADWDLLLNSGSTDGWNKVVGLLCEYGDYIIVEEHTFPSSQSLWAPMGCKGVPIKMDKDGMIPEDLERVLDKWDETHPGVKRPHLLYTVPVGQNPTGATLPFERKQAIYDTCVKYDIIICEDDPYYFLQLPEYVPLHERKEDSKVVENDTDLMKTLVSPFIHIDHQGRVIRLETMSKTLGPGNRLGYFVCNSFFAERLVHATEVVSQAPCGWSQAIIEELLKHWGQDGYIRWLLGVRENYAIRRDWICDIFHEVFDVIPAGMEHIDDFLALAKGHKEDPQAIPFFSFSYPKGGMFIYVKAYLSQNPEFKALQASGEQEPDRVWTEAFWTQLIHEDKILLTPYWFYQPIVATGEEQKKEPDVAFFRMTFSYESREDMLLGIQRLAKAFKRNWQIVD</sequence>
<name>A0A8H5CIZ8_9AGAR</name>
<evidence type="ECO:0000256" key="2">
    <source>
        <dbReference type="ARBA" id="ARBA00007441"/>
    </source>
</evidence>
<comment type="caution">
    <text evidence="7">The sequence shown here is derived from an EMBL/GenBank/DDBJ whole genome shotgun (WGS) entry which is preliminary data.</text>
</comment>
<organism evidence="7 8">
    <name type="scientific">Tetrapyrgos nigripes</name>
    <dbReference type="NCBI Taxonomy" id="182062"/>
    <lineage>
        <taxon>Eukaryota</taxon>
        <taxon>Fungi</taxon>
        <taxon>Dikarya</taxon>
        <taxon>Basidiomycota</taxon>
        <taxon>Agaricomycotina</taxon>
        <taxon>Agaricomycetes</taxon>
        <taxon>Agaricomycetidae</taxon>
        <taxon>Agaricales</taxon>
        <taxon>Marasmiineae</taxon>
        <taxon>Marasmiaceae</taxon>
        <taxon>Tetrapyrgos</taxon>
    </lineage>
</organism>
<dbReference type="Gene3D" id="3.40.640.10">
    <property type="entry name" value="Type I PLP-dependent aspartate aminotransferase-like (Major domain)"/>
    <property type="match status" value="1"/>
</dbReference>
<proteinExistence type="inferred from homology"/>
<dbReference type="SUPFAM" id="SSF53383">
    <property type="entry name" value="PLP-dependent transferases"/>
    <property type="match status" value="1"/>
</dbReference>
<evidence type="ECO:0000256" key="3">
    <source>
        <dbReference type="ARBA" id="ARBA00022576"/>
    </source>
</evidence>